<dbReference type="InParanoid" id="Q0V1P5"/>
<accession>Q0V1P5</accession>
<feature type="compositionally biased region" description="Low complexity" evidence="1">
    <location>
        <begin position="53"/>
        <end position="68"/>
    </location>
</feature>
<dbReference type="EMBL" id="CH445327">
    <property type="protein sequence ID" value="EAT90281.1"/>
    <property type="molecule type" value="Genomic_DNA"/>
</dbReference>
<dbReference type="Pfam" id="PF06985">
    <property type="entry name" value="HET"/>
    <property type="match status" value="1"/>
</dbReference>
<dbReference type="PANTHER" id="PTHR33112">
    <property type="entry name" value="DOMAIN PROTEIN, PUTATIVE-RELATED"/>
    <property type="match status" value="1"/>
</dbReference>
<reference evidence="4" key="1">
    <citation type="journal article" date="2007" name="Plant Cell">
        <title>Dothideomycete-plant interactions illuminated by genome sequencing and EST analysis of the wheat pathogen Stagonospora nodorum.</title>
        <authorList>
            <person name="Hane J.K."/>
            <person name="Lowe R.G."/>
            <person name="Solomon P.S."/>
            <person name="Tan K.C."/>
            <person name="Schoch C.L."/>
            <person name="Spatafora J.W."/>
            <person name="Crous P.W."/>
            <person name="Kodira C."/>
            <person name="Birren B.W."/>
            <person name="Galagan J.E."/>
            <person name="Torriani S.F."/>
            <person name="McDonald B.A."/>
            <person name="Oliver R.P."/>
        </authorList>
    </citation>
    <scope>NUCLEOTIDE SEQUENCE [LARGE SCALE GENOMIC DNA]</scope>
    <source>
        <strain evidence="4">SN15 / ATCC MYA-4574 / FGSC 10173</strain>
    </source>
</reference>
<dbReference type="RefSeq" id="XP_001792688.1">
    <property type="nucleotide sequence ID" value="XM_001792636.1"/>
</dbReference>
<dbReference type="KEGG" id="pno:SNOG_02069"/>
<dbReference type="STRING" id="321614.Q0V1P5"/>
<dbReference type="InterPro" id="IPR010730">
    <property type="entry name" value="HET"/>
</dbReference>
<evidence type="ECO:0000313" key="3">
    <source>
        <dbReference type="EMBL" id="EAT90281.1"/>
    </source>
</evidence>
<proteinExistence type="predicted"/>
<dbReference type="HOGENOM" id="CLU_002639_2_8_1"/>
<name>Q0V1P5_PHANO</name>
<feature type="compositionally biased region" description="Basic and acidic residues" evidence="1">
    <location>
        <begin position="69"/>
        <end position="78"/>
    </location>
</feature>
<dbReference type="AlphaFoldDB" id="Q0V1P5"/>
<dbReference type="PANTHER" id="PTHR33112:SF9">
    <property type="entry name" value="HETEROKARYON INCOMPATIBILITY DOMAIN-CONTAINING PROTEIN"/>
    <property type="match status" value="1"/>
</dbReference>
<evidence type="ECO:0000259" key="2">
    <source>
        <dbReference type="Pfam" id="PF06985"/>
    </source>
</evidence>
<evidence type="ECO:0000313" key="4">
    <source>
        <dbReference type="Proteomes" id="UP000001055"/>
    </source>
</evidence>
<feature type="domain" description="Heterokaryon incompatibility" evidence="2">
    <location>
        <begin position="299"/>
        <end position="449"/>
    </location>
</feature>
<gene>
    <name evidence="3" type="ORF">SNOG_02069</name>
</gene>
<organism evidence="3 4">
    <name type="scientific">Phaeosphaeria nodorum (strain SN15 / ATCC MYA-4574 / FGSC 10173)</name>
    <name type="common">Glume blotch fungus</name>
    <name type="synonym">Parastagonospora nodorum</name>
    <dbReference type="NCBI Taxonomy" id="321614"/>
    <lineage>
        <taxon>Eukaryota</taxon>
        <taxon>Fungi</taxon>
        <taxon>Dikarya</taxon>
        <taxon>Ascomycota</taxon>
        <taxon>Pezizomycotina</taxon>
        <taxon>Dothideomycetes</taxon>
        <taxon>Pleosporomycetidae</taxon>
        <taxon>Pleosporales</taxon>
        <taxon>Pleosporineae</taxon>
        <taxon>Phaeosphaeriaceae</taxon>
        <taxon>Parastagonospora</taxon>
    </lineage>
</organism>
<sequence>MHIRVFQRLVSLLAPRIPAMLTRLGSSSQDNVQQGYVPEGPSILRQMSDATLSEGPPDSFSDSSSESSARSKPDDQVPSRKGAIARRQRSPGQKCFPLRIGRRKIIFLERDKKITSELPVVRLDPFLERHVLPCRTRSGTCPQCSRFQGKSVSLAALKIGAIRGCPLCILAYFAIAVFFTDKNPAKKLPSGYGKFKSFVNLGLNTLVDAYTFSDTRANQWNFYGTTIPAGSIRNFFTEDLSSEQTAQFALRQLQDCITQHSRCGNHAEQKRPPTRLLDVSTLRLRDTDHPDFAASFPMYACLSHCWGSGSQASNILRTTKATLAAYGDGIPTGLFPRTFREAIQFTRSINLPYIWIDSLCIVQDDKLDWEKEAAAMADIYMNCHVTLAATVSENSDGGLFVKKSFGSVRIGVVSCQRGNTQPLYMRLPPDHWPLDTDFPLAQRGWVMQETILSPRTLYFLGTELLYECRETIQCECNDEESCDWTTVKQYEWTTADDWTRVLLLYSHTLLSFSRDTLPALSGLAKRWLATHPADVYLAGIWRSDLIKMLCWQITSRSARRARPWRAPSWSWASIDTANIEFQRHLKFSANYSIADVVDVYCAQSGADPTGTVAFGHLILRGRGFDAQLHYGGKDDGTGWDDYEDAQVYAYKDGIRFECNLDFAAWEAGRDHIIEGSTVRMLFIAGPEDITRFVGARWTLILLRPLFGDTYERVGITIDGFSTRHQRYDTIPGTRKLYEESDVAEYFIV</sequence>
<feature type="region of interest" description="Disordered" evidence="1">
    <location>
        <begin position="49"/>
        <end position="91"/>
    </location>
</feature>
<dbReference type="Proteomes" id="UP000001055">
    <property type="component" value="Unassembled WGS sequence"/>
</dbReference>
<protein>
    <recommendedName>
        <fullName evidence="2">Heterokaryon incompatibility domain-containing protein</fullName>
    </recommendedName>
</protein>
<dbReference type="GeneID" id="5969538"/>
<dbReference type="VEuPathDB" id="FungiDB:JI435_020690"/>
<evidence type="ECO:0000256" key="1">
    <source>
        <dbReference type="SAM" id="MobiDB-lite"/>
    </source>
</evidence>
<dbReference type="eggNOG" id="ENOG502SICY">
    <property type="taxonomic scope" value="Eukaryota"/>
</dbReference>